<reference evidence="2" key="2">
    <citation type="submission" date="2011-02" db="EMBL/GenBank/DDBJ databases">
        <authorList>
            <person name="MacLean D."/>
        </authorList>
    </citation>
    <scope>NUCLEOTIDE SEQUENCE</scope>
</reference>
<protein>
    <submittedName>
        <fullName evidence="2">AlNc14C7G943 protein</fullName>
    </submittedName>
</protein>
<evidence type="ECO:0000313" key="2">
    <source>
        <dbReference type="EMBL" id="CCA14904.1"/>
    </source>
</evidence>
<organism evidence="2">
    <name type="scientific">Albugo laibachii Nc14</name>
    <dbReference type="NCBI Taxonomy" id="890382"/>
    <lineage>
        <taxon>Eukaryota</taxon>
        <taxon>Sar</taxon>
        <taxon>Stramenopiles</taxon>
        <taxon>Oomycota</taxon>
        <taxon>Peronosporomycetes</taxon>
        <taxon>Albuginales</taxon>
        <taxon>Albuginaceae</taxon>
        <taxon>Albugo</taxon>
    </lineage>
</organism>
<dbReference type="EMBL" id="FR824052">
    <property type="protein sequence ID" value="CCA14904.1"/>
    <property type="molecule type" value="Genomic_DNA"/>
</dbReference>
<accession>F0W1H5</accession>
<proteinExistence type="predicted"/>
<evidence type="ECO:0000256" key="1">
    <source>
        <dbReference type="SAM" id="MobiDB-lite"/>
    </source>
</evidence>
<sequence>MLSLSELFKLIKGISSWNTDARNQKKHKSSQMHLFSTIEQPEVTVLREKDKITKKKHSIPRSIRARTPGKNELCTSGSIIESYLHNQLNRWRKTGISESLMTFRLGDVETKLQSIGSIRKSYVRAMSKVSPRGITMGNGLLFRIFLAEFSDGRIKFIVRYRGIWYYGVIEMAIAKHTMRCLQERENFGQITVIYPAMSVVDRPFCIGSSQTGVTSKNRIPVECDEIRRICERQHEESVIDEQLAIIESAGINKTFVQAVSDASVEVKSTQRITRFSFDDIYGERKREGTTSTVNRLECELESSTNKRRRLSPPNETLHRVTSSSTFTKEKHASPMIIDLTMPDRRQIRDGSPTGSQPATKYPHVYWHLTNANNTFRKRPSERYRHLLPPLRKRYVKHLSGKITWTA</sequence>
<feature type="region of interest" description="Disordered" evidence="1">
    <location>
        <begin position="302"/>
        <end position="325"/>
    </location>
</feature>
<name>F0W1H5_9STRA</name>
<dbReference type="AlphaFoldDB" id="F0W1H5"/>
<dbReference type="HOGENOM" id="CLU_678651_0_0_1"/>
<gene>
    <name evidence="2" type="primary">AlNc14C7G943</name>
    <name evidence="2" type="ORF">ALNC14_010470</name>
</gene>
<reference evidence="2" key="1">
    <citation type="journal article" date="2011" name="PLoS Biol.">
        <title>Gene gain and loss during evolution of obligate parasitism in the white rust pathogen of Arabidopsis thaliana.</title>
        <authorList>
            <person name="Kemen E."/>
            <person name="Gardiner A."/>
            <person name="Schultz-Larsen T."/>
            <person name="Kemen A.C."/>
            <person name="Balmuth A.L."/>
            <person name="Robert-Seilaniantz A."/>
            <person name="Bailey K."/>
            <person name="Holub E."/>
            <person name="Studholme D.J."/>
            <person name="Maclean D."/>
            <person name="Jones J.D."/>
        </authorList>
    </citation>
    <scope>NUCLEOTIDE SEQUENCE</scope>
</reference>